<reference evidence="4" key="1">
    <citation type="submission" date="2017-02" db="EMBL/GenBank/DDBJ databases">
        <authorList>
            <person name="Varghese N."/>
            <person name="Submissions S."/>
        </authorList>
    </citation>
    <scope>NUCLEOTIDE SEQUENCE [LARGE SCALE GENOMIC DNA]</scope>
    <source>
        <strain evidence="4">USBA 833</strain>
    </source>
</reference>
<name>A0A1T4YFP4_9CLOT</name>
<organism evidence="3 4">
    <name type="scientific">Caloramator quimbayensis</name>
    <dbReference type="NCBI Taxonomy" id="1147123"/>
    <lineage>
        <taxon>Bacteria</taxon>
        <taxon>Bacillati</taxon>
        <taxon>Bacillota</taxon>
        <taxon>Clostridia</taxon>
        <taxon>Eubacteriales</taxon>
        <taxon>Clostridiaceae</taxon>
        <taxon>Caloramator</taxon>
    </lineage>
</organism>
<dbReference type="Proteomes" id="UP000190105">
    <property type="component" value="Unassembled WGS sequence"/>
</dbReference>
<evidence type="ECO:0000259" key="2">
    <source>
        <dbReference type="PROSITE" id="PS50943"/>
    </source>
</evidence>
<dbReference type="InterPro" id="IPR050807">
    <property type="entry name" value="TransReg_Diox_bact_type"/>
</dbReference>
<dbReference type="InterPro" id="IPR010982">
    <property type="entry name" value="Lambda_DNA-bd_dom_sf"/>
</dbReference>
<dbReference type="PANTHER" id="PTHR46797:SF1">
    <property type="entry name" value="METHYLPHOSPHONATE SYNTHASE"/>
    <property type="match status" value="1"/>
</dbReference>
<dbReference type="InterPro" id="IPR001387">
    <property type="entry name" value="Cro/C1-type_HTH"/>
</dbReference>
<dbReference type="GO" id="GO:0003700">
    <property type="term" value="F:DNA-binding transcription factor activity"/>
    <property type="evidence" value="ECO:0007669"/>
    <property type="project" value="TreeGrafter"/>
</dbReference>
<accession>A0A1T4YFP4</accession>
<evidence type="ECO:0000313" key="4">
    <source>
        <dbReference type="Proteomes" id="UP000190105"/>
    </source>
</evidence>
<dbReference type="PROSITE" id="PS50943">
    <property type="entry name" value="HTH_CROC1"/>
    <property type="match status" value="1"/>
</dbReference>
<protein>
    <submittedName>
        <fullName evidence="3">DNA-binding transcriptional regulator, XRE-family HTH domain</fullName>
    </submittedName>
</protein>
<feature type="domain" description="HTH cro/C1-type" evidence="2">
    <location>
        <begin position="7"/>
        <end position="61"/>
    </location>
</feature>
<evidence type="ECO:0000256" key="1">
    <source>
        <dbReference type="ARBA" id="ARBA00023125"/>
    </source>
</evidence>
<dbReference type="CDD" id="cd00093">
    <property type="entry name" value="HTH_XRE"/>
    <property type="match status" value="1"/>
</dbReference>
<dbReference type="STRING" id="1147123.SAMN05443428_1414"/>
<dbReference type="EMBL" id="FUYH01000041">
    <property type="protein sequence ID" value="SKB00045.1"/>
    <property type="molecule type" value="Genomic_DNA"/>
</dbReference>
<dbReference type="GO" id="GO:0005829">
    <property type="term" value="C:cytosol"/>
    <property type="evidence" value="ECO:0007669"/>
    <property type="project" value="TreeGrafter"/>
</dbReference>
<keyword evidence="4" id="KW-1185">Reference proteome</keyword>
<dbReference type="AlphaFoldDB" id="A0A1T4YFP4"/>
<sequence length="151" mass="17285">MDIGNSIKYHRKIKGMTQQELADKSSISRSYLADVERNRYNPSIETLQKIAEALGVSVEDLFKSKLVAEKPLKKWDEEYDSKKFSEEVKLLENKKITDVKEAMEIILTQPGLMLNGEMLSDESKIALANAIQMGLAYAEQMQKKEKEKNKK</sequence>
<gene>
    <name evidence="3" type="ORF">SAMN05443428_1414</name>
</gene>
<dbReference type="RefSeq" id="WP_078697801.1">
    <property type="nucleotide sequence ID" value="NZ_FUYH01000041.1"/>
</dbReference>
<dbReference type="Pfam" id="PF01381">
    <property type="entry name" value="HTH_3"/>
    <property type="match status" value="1"/>
</dbReference>
<dbReference type="PANTHER" id="PTHR46797">
    <property type="entry name" value="HTH-TYPE TRANSCRIPTIONAL REGULATOR"/>
    <property type="match status" value="1"/>
</dbReference>
<dbReference type="OrthoDB" id="1786948at2"/>
<proteinExistence type="predicted"/>
<dbReference type="Gene3D" id="1.10.260.40">
    <property type="entry name" value="lambda repressor-like DNA-binding domains"/>
    <property type="match status" value="1"/>
</dbReference>
<dbReference type="SUPFAM" id="SSF47413">
    <property type="entry name" value="lambda repressor-like DNA-binding domains"/>
    <property type="match status" value="1"/>
</dbReference>
<dbReference type="SMART" id="SM00530">
    <property type="entry name" value="HTH_XRE"/>
    <property type="match status" value="1"/>
</dbReference>
<keyword evidence="1 3" id="KW-0238">DNA-binding</keyword>
<evidence type="ECO:0000313" key="3">
    <source>
        <dbReference type="EMBL" id="SKB00045.1"/>
    </source>
</evidence>
<dbReference type="GO" id="GO:0003677">
    <property type="term" value="F:DNA binding"/>
    <property type="evidence" value="ECO:0007669"/>
    <property type="project" value="UniProtKB-KW"/>
</dbReference>